<feature type="domain" description="Disease resistance protein winged helix" evidence="5">
    <location>
        <begin position="629"/>
        <end position="700"/>
    </location>
</feature>
<dbReference type="Gene3D" id="1.10.10.10">
    <property type="entry name" value="Winged helix-like DNA-binding domain superfamily/Winged helix DNA-binding domain"/>
    <property type="match status" value="1"/>
</dbReference>
<evidence type="ECO:0000313" key="7">
    <source>
        <dbReference type="EMBL" id="TKW01619.1"/>
    </source>
</evidence>
<evidence type="ECO:0000256" key="1">
    <source>
        <dbReference type="ARBA" id="ARBA00022737"/>
    </source>
</evidence>
<dbReference type="Gene3D" id="3.80.10.10">
    <property type="entry name" value="Ribonuclease Inhibitor"/>
    <property type="match status" value="1"/>
</dbReference>
<sequence length="1167" mass="130748">MSWQQDYFGPERGPTMTMKDWLLFGYIPSASEYDSLSDEEKKMLATELGRARAKELAAQLAMQMERAGMRDQLLQGYFPSAFLSDEDKKMIATELGRARAKDRAAQLATQRERAGMMVAEAKEEMRQVLKVMDYLPGKISELLMLLSEAEPGAGGGSTPNGARLRRRLAFVGKELSAIVAALRLLAAPAAPWPEHCDPRIKARLTHLRDLADWTGDLLHYGYTARLAEEFPELNLAWIEQLLLVAGGQDSPPGHSDPPPPPSPIPPGDDAGASTAVVLPPNSSGQLMGPLGLGDGKHRLFGIDGQRMKLLRWLLTATGGEDERRLRIIAVVGPPGVGKTALAMDLLRQVGGRHFDCHAAVRVSQKPLDTRDLLKHIMLQIMDTAAMVAAASSSERSQSTLLEGDEHELAYDLKKYLQGKRYLIVIDDLWRTSDWEIIRVAFPHNDCNSRIIITTRVWSIACSCWPTLDGLGDKVKRESPFNKEEEEEEREERRIGRQIEEDEEEEEEREERIIGRQTEDLFVHEVKPLGELDSKRLFSDAAFGSGGTCLSDNSCSLVFDEILRICNGIPLFIIAMANMMRQEQEEVADKVAAGWLERIPELKQVEEALSPSYYDLPQELKLLSLYMSSFARGHKIEKHDLFMKWEAEGLIAPDTGREIQDLAEEHFTGLVERYIICPMTCRENDFEVDRWYYVNDFMLEFLSSVSAQENSLATSRTIKSATAAAAAAGDGDKKAWKLERLFFHQPNAKLPVLLERSDVSHTRSLTVSGLVNKIPLDKFVHLVVLSLEGWQNLEDDDLEQICSSNFRLKYVSVRNTPISKLPPQITELGYLETLDISHTQISKLPSQLWELGELRVLDLRGTQITMLPGPMRHRAVHLKHVLINCDETDSAVTEVPEAIVYCPRLEWLETVDLSNCSATLVKKLALQESLKVLGVKWPFHKCYDERYQKALRLAIQKSKNLESLTIHCELGCSMEFLDTLPNAPPQSLKNIRIYGRFLTVPKWIPGLDNLSFLQITVCKLAPEDIKLLGTLHGLECLVLGLDFLPEEAIVIGCDGFINLQKLAIGCRIPWLVFQTGSMPKLTGLDLRMLSADPAGQDSEPSGIANLLNLEQITIHYYPGYTNCRKVTAVVDAVRRQVAELGYTVRIMINDVEDDAKRSCGDMQLTATS</sequence>
<dbReference type="Pfam" id="PF23598">
    <property type="entry name" value="LRR_14"/>
    <property type="match status" value="1"/>
</dbReference>
<dbReference type="SUPFAM" id="SSF52058">
    <property type="entry name" value="L domain-like"/>
    <property type="match status" value="1"/>
</dbReference>
<reference evidence="7" key="1">
    <citation type="submission" date="2019-03" db="EMBL/GenBank/DDBJ databases">
        <title>WGS assembly of Setaria viridis.</title>
        <authorList>
            <person name="Huang P."/>
            <person name="Jenkins J."/>
            <person name="Grimwood J."/>
            <person name="Barry K."/>
            <person name="Healey A."/>
            <person name="Mamidi S."/>
            <person name="Sreedasyam A."/>
            <person name="Shu S."/>
            <person name="Feldman M."/>
            <person name="Wu J."/>
            <person name="Yu Y."/>
            <person name="Chen C."/>
            <person name="Johnson J."/>
            <person name="Rokhsar D."/>
            <person name="Baxter I."/>
            <person name="Schmutz J."/>
            <person name="Brutnell T."/>
            <person name="Kellogg E."/>
        </authorList>
    </citation>
    <scope>NUCLEOTIDE SEQUENCE [LARGE SCALE GENOMIC DNA]</scope>
</reference>
<dbReference type="AlphaFoldDB" id="A0A4U6TM58"/>
<dbReference type="PANTHER" id="PTHR23155:SF957">
    <property type="entry name" value="OS11G0606800 PROTEIN"/>
    <property type="match status" value="1"/>
</dbReference>
<dbReference type="PRINTS" id="PR00364">
    <property type="entry name" value="DISEASERSIST"/>
</dbReference>
<feature type="region of interest" description="Disordered" evidence="3">
    <location>
        <begin position="247"/>
        <end position="273"/>
    </location>
</feature>
<dbReference type="Gene3D" id="3.40.50.300">
    <property type="entry name" value="P-loop containing nucleotide triphosphate hydrolases"/>
    <property type="match status" value="1"/>
</dbReference>
<evidence type="ECO:0000259" key="5">
    <source>
        <dbReference type="Pfam" id="PF23559"/>
    </source>
</evidence>
<dbReference type="PANTHER" id="PTHR23155">
    <property type="entry name" value="DISEASE RESISTANCE PROTEIN RP"/>
    <property type="match status" value="1"/>
</dbReference>
<dbReference type="OMA" id="CYDEEYQ"/>
<dbReference type="InterPro" id="IPR002182">
    <property type="entry name" value="NB-ARC"/>
</dbReference>
<dbReference type="InterPro" id="IPR058922">
    <property type="entry name" value="WHD_DRP"/>
</dbReference>
<evidence type="ECO:0000256" key="3">
    <source>
        <dbReference type="SAM" id="MobiDB-lite"/>
    </source>
</evidence>
<keyword evidence="1" id="KW-0677">Repeat</keyword>
<feature type="domain" description="Disease resistance R13L4/SHOC-2-like LRR" evidence="6">
    <location>
        <begin position="837"/>
        <end position="1136"/>
    </location>
</feature>
<feature type="region of interest" description="Disordered" evidence="3">
    <location>
        <begin position="477"/>
        <end position="511"/>
    </location>
</feature>
<dbReference type="Proteomes" id="UP000298652">
    <property type="component" value="Chromosome 8"/>
</dbReference>
<dbReference type="EMBL" id="CM016559">
    <property type="protein sequence ID" value="TKW01619.1"/>
    <property type="molecule type" value="Genomic_DNA"/>
</dbReference>
<dbReference type="InterPro" id="IPR055414">
    <property type="entry name" value="LRR_R13L4/SHOC2-like"/>
</dbReference>
<dbReference type="Gramene" id="TKW01619">
    <property type="protein sequence ID" value="TKW01619"/>
    <property type="gene ID" value="SEVIR_8G192700v2"/>
</dbReference>
<dbReference type="InterPro" id="IPR036388">
    <property type="entry name" value="WH-like_DNA-bd_sf"/>
</dbReference>
<gene>
    <name evidence="7" type="ORF">SEVIR_8G192700v2</name>
</gene>
<feature type="compositionally biased region" description="Pro residues" evidence="3">
    <location>
        <begin position="254"/>
        <end position="266"/>
    </location>
</feature>
<dbReference type="InterPro" id="IPR044974">
    <property type="entry name" value="Disease_R_plants"/>
</dbReference>
<organism evidence="7 8">
    <name type="scientific">Setaria viridis</name>
    <name type="common">Green bristlegrass</name>
    <name type="synonym">Setaria italica subsp. viridis</name>
    <dbReference type="NCBI Taxonomy" id="4556"/>
    <lineage>
        <taxon>Eukaryota</taxon>
        <taxon>Viridiplantae</taxon>
        <taxon>Streptophyta</taxon>
        <taxon>Embryophyta</taxon>
        <taxon>Tracheophyta</taxon>
        <taxon>Spermatophyta</taxon>
        <taxon>Magnoliopsida</taxon>
        <taxon>Liliopsida</taxon>
        <taxon>Poales</taxon>
        <taxon>Poaceae</taxon>
        <taxon>PACMAD clade</taxon>
        <taxon>Panicoideae</taxon>
        <taxon>Panicodae</taxon>
        <taxon>Paniceae</taxon>
        <taxon>Cenchrinae</taxon>
        <taxon>Setaria</taxon>
    </lineage>
</organism>
<proteinExistence type="predicted"/>
<evidence type="ECO:0000259" key="4">
    <source>
        <dbReference type="Pfam" id="PF00931"/>
    </source>
</evidence>
<dbReference type="InterPro" id="IPR032675">
    <property type="entry name" value="LRR_dom_sf"/>
</dbReference>
<dbReference type="InterPro" id="IPR027417">
    <property type="entry name" value="P-loop_NTPase"/>
</dbReference>
<evidence type="ECO:0000256" key="2">
    <source>
        <dbReference type="ARBA" id="ARBA00022821"/>
    </source>
</evidence>
<accession>A0A4U6TM58</accession>
<dbReference type="SUPFAM" id="SSF52540">
    <property type="entry name" value="P-loop containing nucleoside triphosphate hydrolases"/>
    <property type="match status" value="2"/>
</dbReference>
<protein>
    <submittedName>
        <fullName evidence="7">Uncharacterized protein</fullName>
    </submittedName>
</protein>
<keyword evidence="8" id="KW-1185">Reference proteome</keyword>
<dbReference type="GO" id="GO:0098542">
    <property type="term" value="P:defense response to other organism"/>
    <property type="evidence" value="ECO:0007669"/>
    <property type="project" value="TreeGrafter"/>
</dbReference>
<evidence type="ECO:0000313" key="8">
    <source>
        <dbReference type="Proteomes" id="UP000298652"/>
    </source>
</evidence>
<feature type="domain" description="NB-ARC" evidence="4">
    <location>
        <begin position="323"/>
        <end position="460"/>
    </location>
</feature>
<name>A0A4U6TM58_SETVI</name>
<feature type="compositionally biased region" description="Acidic residues" evidence="3">
    <location>
        <begin position="499"/>
        <end position="508"/>
    </location>
</feature>
<keyword evidence="2" id="KW-0611">Plant defense</keyword>
<dbReference type="GO" id="GO:0043531">
    <property type="term" value="F:ADP binding"/>
    <property type="evidence" value="ECO:0007669"/>
    <property type="project" value="InterPro"/>
</dbReference>
<dbReference type="Pfam" id="PF23559">
    <property type="entry name" value="WHD_DRP"/>
    <property type="match status" value="1"/>
</dbReference>
<dbReference type="Pfam" id="PF00931">
    <property type="entry name" value="NB-ARC"/>
    <property type="match status" value="1"/>
</dbReference>
<evidence type="ECO:0000259" key="6">
    <source>
        <dbReference type="Pfam" id="PF23598"/>
    </source>
</evidence>